<sequence>MSREGTRKNASLAAGIGVLLAILVAITLSWGERSFTAHMVVHMAIVAIAAPLVATALSGSRADLTRHLPWLGPLLASLIELVIVWIWHVPAMRGAVEAEPFLGLFEQATFLAGGLLLWLTCLGGAADGRTGRRLAGAIGLLFTSMHMTLLGVLLALSPRPLYGDGDVTCFGIPLTGGTDQQLGGVVMLAVGAASYLIGGVALLSSILRDEGPLKPEDAQC</sequence>
<dbReference type="EMBL" id="JAANCM010000019">
    <property type="protein sequence ID" value="NHT78779.1"/>
    <property type="molecule type" value="Genomic_DNA"/>
</dbReference>
<evidence type="ECO:0000256" key="3">
    <source>
        <dbReference type="ARBA" id="ARBA00022692"/>
    </source>
</evidence>
<gene>
    <name evidence="7" type="ORF">G8E10_24075</name>
</gene>
<feature type="transmembrane region" description="Helical" evidence="6">
    <location>
        <begin position="12"/>
        <end position="31"/>
    </location>
</feature>
<dbReference type="Pfam" id="PF09678">
    <property type="entry name" value="Caa3_CtaG"/>
    <property type="match status" value="1"/>
</dbReference>
<proteinExistence type="predicted"/>
<keyword evidence="3 6" id="KW-0812">Transmembrane</keyword>
<organism evidence="7 8">
    <name type="scientific">Ferranicluibacter rubi</name>
    <dbReference type="NCBI Taxonomy" id="2715133"/>
    <lineage>
        <taxon>Bacteria</taxon>
        <taxon>Pseudomonadati</taxon>
        <taxon>Pseudomonadota</taxon>
        <taxon>Alphaproteobacteria</taxon>
        <taxon>Hyphomicrobiales</taxon>
        <taxon>Rhizobiaceae</taxon>
        <taxon>Ferranicluibacter</taxon>
    </lineage>
</organism>
<keyword evidence="4 6" id="KW-1133">Transmembrane helix</keyword>
<reference evidence="7" key="1">
    <citation type="submission" date="2020-03" db="EMBL/GenBank/DDBJ databases">
        <title>Ferranicluibacter endophyticum gen. nov., sp. nov., a new genus isolated from Rubus ulmifolius Schott. stem.</title>
        <authorList>
            <person name="Roca-Couso R."/>
            <person name="Flores-Felix J.D."/>
            <person name="Igual J.M."/>
            <person name="Rivas R."/>
        </authorList>
    </citation>
    <scope>NUCLEOTIDE SEQUENCE</scope>
    <source>
        <strain evidence="7">CRRU44</strain>
    </source>
</reference>
<comment type="caution">
    <text evidence="7">The sequence shown here is derived from an EMBL/GenBank/DDBJ whole genome shotgun (WGS) entry which is preliminary data.</text>
</comment>
<feature type="transmembrane region" description="Helical" evidence="6">
    <location>
        <begin position="101"/>
        <end position="122"/>
    </location>
</feature>
<protein>
    <submittedName>
        <fullName evidence="7">Cytochrome c oxidase assembly protein</fullName>
    </submittedName>
</protein>
<dbReference type="GO" id="GO:0005886">
    <property type="term" value="C:plasma membrane"/>
    <property type="evidence" value="ECO:0007669"/>
    <property type="project" value="UniProtKB-SubCell"/>
</dbReference>
<name>A0AA43ZJG8_9HYPH</name>
<dbReference type="RefSeq" id="WP_167130964.1">
    <property type="nucleotide sequence ID" value="NZ_JAANCM010000019.1"/>
</dbReference>
<evidence type="ECO:0000256" key="4">
    <source>
        <dbReference type="ARBA" id="ARBA00022989"/>
    </source>
</evidence>
<dbReference type="InterPro" id="IPR019108">
    <property type="entry name" value="Caa3_assmbl_CtaG-rel"/>
</dbReference>
<dbReference type="Proteomes" id="UP001155840">
    <property type="component" value="Unassembled WGS sequence"/>
</dbReference>
<keyword evidence="2" id="KW-1003">Cell membrane</keyword>
<feature type="transmembrane region" description="Helical" evidence="6">
    <location>
        <begin position="182"/>
        <end position="204"/>
    </location>
</feature>
<accession>A0AA43ZJG8</accession>
<dbReference type="AlphaFoldDB" id="A0AA43ZJG8"/>
<feature type="transmembrane region" description="Helical" evidence="6">
    <location>
        <begin position="70"/>
        <end position="89"/>
    </location>
</feature>
<evidence type="ECO:0000313" key="7">
    <source>
        <dbReference type="EMBL" id="NHT78779.1"/>
    </source>
</evidence>
<evidence type="ECO:0000256" key="1">
    <source>
        <dbReference type="ARBA" id="ARBA00004651"/>
    </source>
</evidence>
<evidence type="ECO:0000256" key="6">
    <source>
        <dbReference type="SAM" id="Phobius"/>
    </source>
</evidence>
<evidence type="ECO:0000256" key="2">
    <source>
        <dbReference type="ARBA" id="ARBA00022475"/>
    </source>
</evidence>
<keyword evidence="5 6" id="KW-0472">Membrane</keyword>
<comment type="subcellular location">
    <subcellularLocation>
        <location evidence="1">Cell membrane</location>
        <topology evidence="1">Multi-pass membrane protein</topology>
    </subcellularLocation>
</comment>
<evidence type="ECO:0000313" key="8">
    <source>
        <dbReference type="Proteomes" id="UP001155840"/>
    </source>
</evidence>
<feature type="transmembrane region" description="Helical" evidence="6">
    <location>
        <begin position="37"/>
        <end position="58"/>
    </location>
</feature>
<feature type="transmembrane region" description="Helical" evidence="6">
    <location>
        <begin position="134"/>
        <end position="156"/>
    </location>
</feature>
<keyword evidence="8" id="KW-1185">Reference proteome</keyword>
<evidence type="ECO:0000256" key="5">
    <source>
        <dbReference type="ARBA" id="ARBA00023136"/>
    </source>
</evidence>